<dbReference type="NCBIfam" id="NF047744">
    <property type="entry name" value="CG0192_rel"/>
    <property type="match status" value="1"/>
</dbReference>
<dbReference type="GO" id="GO:0016301">
    <property type="term" value="F:kinase activity"/>
    <property type="evidence" value="ECO:0007669"/>
    <property type="project" value="UniProtKB-KW"/>
</dbReference>
<evidence type="ECO:0000256" key="2">
    <source>
        <dbReference type="ARBA" id="ARBA00022741"/>
    </source>
</evidence>
<accession>A0A4V2EXQ7</accession>
<protein>
    <recommendedName>
        <fullName evidence="5">Maltokinase N-terminal cap domain-containing protein</fullName>
    </recommendedName>
</protein>
<dbReference type="OrthoDB" id="3787729at2"/>
<dbReference type="EMBL" id="SGWX01000001">
    <property type="protein sequence ID" value="RZS60330.1"/>
    <property type="molecule type" value="Genomic_DNA"/>
</dbReference>
<evidence type="ECO:0000256" key="3">
    <source>
        <dbReference type="ARBA" id="ARBA00022777"/>
    </source>
</evidence>
<keyword evidence="3" id="KW-0418">Kinase</keyword>
<evidence type="ECO:0000313" key="6">
    <source>
        <dbReference type="EMBL" id="RZS60330.1"/>
    </source>
</evidence>
<keyword evidence="7" id="KW-1185">Reference proteome</keyword>
<evidence type="ECO:0000256" key="4">
    <source>
        <dbReference type="ARBA" id="ARBA00022840"/>
    </source>
</evidence>
<keyword evidence="1" id="KW-0808">Transferase</keyword>
<organism evidence="6 7">
    <name type="scientific">Xylanimonas ulmi</name>
    <dbReference type="NCBI Taxonomy" id="228973"/>
    <lineage>
        <taxon>Bacteria</taxon>
        <taxon>Bacillati</taxon>
        <taxon>Actinomycetota</taxon>
        <taxon>Actinomycetes</taxon>
        <taxon>Micrococcales</taxon>
        <taxon>Promicromonosporaceae</taxon>
        <taxon>Xylanimonas</taxon>
    </lineage>
</organism>
<proteinExistence type="predicted"/>
<evidence type="ECO:0000313" key="7">
    <source>
        <dbReference type="Proteomes" id="UP000293852"/>
    </source>
</evidence>
<dbReference type="RefSeq" id="WP_130412160.1">
    <property type="nucleotide sequence ID" value="NZ_SGWX01000001.1"/>
</dbReference>
<dbReference type="AlphaFoldDB" id="A0A4V2EXQ7"/>
<dbReference type="GO" id="GO:0005524">
    <property type="term" value="F:ATP binding"/>
    <property type="evidence" value="ECO:0007669"/>
    <property type="project" value="UniProtKB-KW"/>
</dbReference>
<comment type="caution">
    <text evidence="6">The sequence shown here is derived from an EMBL/GenBank/DDBJ whole genome shotgun (WGS) entry which is preliminary data.</text>
</comment>
<evidence type="ECO:0000256" key="1">
    <source>
        <dbReference type="ARBA" id="ARBA00022679"/>
    </source>
</evidence>
<name>A0A4V2EXQ7_9MICO</name>
<sequence>MAILHQATLTPTKTELIAAWLPGQPWFDGDAPLVTPVGAYRFDDPAGEVGIESHIVDVGGRTVHVPLTYRGAELDGADSFLVGTMEHSVLGARWVYDAVGDPVYRAELVRVVAEADTQVELVVQTPDGPVLRDPNMQVRGSGGTVPDDAEIVVVREPLRDQAPLSGLTLTGIWAGAPAPAVLAYIT</sequence>
<evidence type="ECO:0000259" key="5">
    <source>
        <dbReference type="Pfam" id="PF18085"/>
    </source>
</evidence>
<reference evidence="6 7" key="1">
    <citation type="submission" date="2019-02" db="EMBL/GenBank/DDBJ databases">
        <title>Sequencing the genomes of 1000 actinobacteria strains.</title>
        <authorList>
            <person name="Klenk H.-P."/>
        </authorList>
    </citation>
    <scope>NUCLEOTIDE SEQUENCE [LARGE SCALE GENOMIC DNA]</scope>
    <source>
        <strain evidence="6 7">DSM 16932</strain>
    </source>
</reference>
<dbReference type="Proteomes" id="UP000293852">
    <property type="component" value="Unassembled WGS sequence"/>
</dbReference>
<keyword evidence="4" id="KW-0067">ATP-binding</keyword>
<keyword evidence="2" id="KW-0547">Nucleotide-binding</keyword>
<gene>
    <name evidence="6" type="ORF">EV386_0585</name>
</gene>
<dbReference type="InterPro" id="IPR040999">
    <property type="entry name" value="Mak_N_cap"/>
</dbReference>
<dbReference type="Pfam" id="PF18085">
    <property type="entry name" value="Mak_N_cap"/>
    <property type="match status" value="1"/>
</dbReference>
<feature type="domain" description="Maltokinase N-terminal cap" evidence="5">
    <location>
        <begin position="20"/>
        <end position="101"/>
    </location>
</feature>